<dbReference type="RefSeq" id="XP_023464005.1">
    <property type="nucleotide sequence ID" value="XM_023615162.1"/>
</dbReference>
<evidence type="ECO:0000259" key="6">
    <source>
        <dbReference type="SMART" id="SM00429"/>
    </source>
</evidence>
<feature type="chain" id="PRO_5013552297" description="IPT/TIG domain-containing protein" evidence="5">
    <location>
        <begin position="28"/>
        <end position="630"/>
    </location>
</feature>
<dbReference type="PANTHER" id="PTHR24171">
    <property type="entry name" value="ANKYRIN REPEAT DOMAIN-CONTAINING PROTEIN 39-RELATED"/>
    <property type="match status" value="1"/>
</dbReference>
<evidence type="ECO:0000256" key="1">
    <source>
        <dbReference type="ARBA" id="ARBA00022737"/>
    </source>
</evidence>
<dbReference type="CDD" id="cd00102">
    <property type="entry name" value="IPT"/>
    <property type="match status" value="1"/>
</dbReference>
<keyword evidence="2 3" id="KW-0040">ANK repeat</keyword>
<name>A0A2G4SND6_RHIZD</name>
<dbReference type="InterPro" id="IPR002909">
    <property type="entry name" value="IPT_dom"/>
</dbReference>
<keyword evidence="1" id="KW-0677">Repeat</keyword>
<evidence type="ECO:0000256" key="3">
    <source>
        <dbReference type="PROSITE-ProRule" id="PRU00023"/>
    </source>
</evidence>
<proteinExistence type="predicted"/>
<dbReference type="InterPro" id="IPR057962">
    <property type="entry name" value="SPT23_MGA2_DBD"/>
</dbReference>
<dbReference type="SMART" id="SM00248">
    <property type="entry name" value="ANK"/>
    <property type="match status" value="2"/>
</dbReference>
<dbReference type="Pfam" id="PF25603">
    <property type="entry name" value="SPT23_MGA2_DBD"/>
    <property type="match status" value="1"/>
</dbReference>
<dbReference type="Proteomes" id="UP000242254">
    <property type="component" value="Unassembled WGS sequence"/>
</dbReference>
<dbReference type="GeneID" id="35446150"/>
<dbReference type="InterPro" id="IPR013783">
    <property type="entry name" value="Ig-like_fold"/>
</dbReference>
<keyword evidence="5" id="KW-0732">Signal</keyword>
<dbReference type="GO" id="GO:0004842">
    <property type="term" value="F:ubiquitin-protein transferase activity"/>
    <property type="evidence" value="ECO:0007669"/>
    <property type="project" value="TreeGrafter"/>
</dbReference>
<dbReference type="InterPro" id="IPR002110">
    <property type="entry name" value="Ankyrin_rpt"/>
</dbReference>
<dbReference type="Pfam" id="PF01833">
    <property type="entry name" value="TIG"/>
    <property type="match status" value="1"/>
</dbReference>
<feature type="compositionally biased region" description="Basic residues" evidence="4">
    <location>
        <begin position="205"/>
        <end position="219"/>
    </location>
</feature>
<dbReference type="SMART" id="SM00429">
    <property type="entry name" value="IPT"/>
    <property type="match status" value="1"/>
</dbReference>
<keyword evidence="8" id="KW-1185">Reference proteome</keyword>
<evidence type="ECO:0000313" key="8">
    <source>
        <dbReference type="Proteomes" id="UP000242254"/>
    </source>
</evidence>
<evidence type="ECO:0000256" key="4">
    <source>
        <dbReference type="SAM" id="MobiDB-lite"/>
    </source>
</evidence>
<feature type="domain" description="IPT/TIG" evidence="6">
    <location>
        <begin position="295"/>
        <end position="379"/>
    </location>
</feature>
<evidence type="ECO:0000256" key="2">
    <source>
        <dbReference type="ARBA" id="ARBA00023043"/>
    </source>
</evidence>
<dbReference type="GO" id="GO:0085020">
    <property type="term" value="P:protein K6-linked ubiquitination"/>
    <property type="evidence" value="ECO:0007669"/>
    <property type="project" value="TreeGrafter"/>
</dbReference>
<dbReference type="Gene3D" id="1.25.40.20">
    <property type="entry name" value="Ankyrin repeat-containing domain"/>
    <property type="match status" value="1"/>
</dbReference>
<dbReference type="PROSITE" id="PS50088">
    <property type="entry name" value="ANK_REPEAT"/>
    <property type="match status" value="1"/>
</dbReference>
<organism evidence="7 8">
    <name type="scientific">Rhizopus microsporus ATCC 52813</name>
    <dbReference type="NCBI Taxonomy" id="1340429"/>
    <lineage>
        <taxon>Eukaryota</taxon>
        <taxon>Fungi</taxon>
        <taxon>Fungi incertae sedis</taxon>
        <taxon>Mucoromycota</taxon>
        <taxon>Mucoromycotina</taxon>
        <taxon>Mucoromycetes</taxon>
        <taxon>Mucorales</taxon>
        <taxon>Mucorineae</taxon>
        <taxon>Rhizopodaceae</taxon>
        <taxon>Rhizopus</taxon>
    </lineage>
</organism>
<dbReference type="InterPro" id="IPR014756">
    <property type="entry name" value="Ig_E-set"/>
</dbReference>
<dbReference type="InterPro" id="IPR036770">
    <property type="entry name" value="Ankyrin_rpt-contain_sf"/>
</dbReference>
<dbReference type="SUPFAM" id="SSF48403">
    <property type="entry name" value="Ankyrin repeat"/>
    <property type="match status" value="1"/>
</dbReference>
<reference evidence="7 8" key="1">
    <citation type="journal article" date="2016" name="Proc. Natl. Acad. Sci. U.S.A.">
        <title>Lipid metabolic changes in an early divergent fungus govern the establishment of a mutualistic symbiosis with endobacteria.</title>
        <authorList>
            <person name="Lastovetsky O.A."/>
            <person name="Gaspar M.L."/>
            <person name="Mondo S.J."/>
            <person name="LaButti K.M."/>
            <person name="Sandor L."/>
            <person name="Grigoriev I.V."/>
            <person name="Henry S.A."/>
            <person name="Pawlowska T.E."/>
        </authorList>
    </citation>
    <scope>NUCLEOTIDE SEQUENCE [LARGE SCALE GENOMIC DNA]</scope>
    <source>
        <strain evidence="7 8">ATCC 52813</strain>
    </source>
</reference>
<dbReference type="AlphaFoldDB" id="A0A2G4SND6"/>
<evidence type="ECO:0000313" key="7">
    <source>
        <dbReference type="EMBL" id="PHZ10297.1"/>
    </source>
</evidence>
<dbReference type="Pfam" id="PF12796">
    <property type="entry name" value="Ank_2"/>
    <property type="match status" value="1"/>
</dbReference>
<dbReference type="PROSITE" id="PS50297">
    <property type="entry name" value="ANK_REP_REGION"/>
    <property type="match status" value="1"/>
</dbReference>
<dbReference type="EMBL" id="KZ303855">
    <property type="protein sequence ID" value="PHZ10297.1"/>
    <property type="molecule type" value="Genomic_DNA"/>
</dbReference>
<evidence type="ECO:0000256" key="5">
    <source>
        <dbReference type="SAM" id="SignalP"/>
    </source>
</evidence>
<dbReference type="STRING" id="1340429.A0A2G4SND6"/>
<sequence>MFTLILLFSSHLYHLLLLGIPKEGAKSRVETQIKITIQLQNQQRERVTQWSFIRINTSMLVNSKIRKIEQQQEKKKLKELMILSDESKILNLEAYVIRSDANLPIRMCEGCVRRERKRAERIKMKVNQEEDIEKERDRILLFNCNSFVNFASGEVTLPTRITCYCRHHNEKKGFRICFVMKNHENQVIASTVSPPIMITDDHKNNNSHHSKLTLAGKKRTREYVEKKEPSPEPILFQPSNEEHGWEPSVNEDYMWDLFADSLPTPALSEEDSWSPRRQKTSHESLSILSLLGDSFPQLERVVPAQGPTYGGTEVTLLGTGFYQGLTCLFGDKEATVTCVNESTMICLLPPAAHPGPVVVSFKEHPLLLEGQDVVIFTYYDASDQALLELALQVIGLKTTGKLQPATQIAMSIVNGSFDQQAIMETIKTANLHYDTLSQSNSNGHTLLHLAVLVKNEALVGTLLDLISDPQDKQQFLSAQDSNGMTALHFACLLNCLDIVRLLLRAGSNPGVQSNVGLPSVYTQQSDIKDLLELYTRRKPLSRRGSVKSHLTHRFHSLSHVDIKNEDVQISPDKEMDGLGFVHQKLDHRLYIFWLPVLIGNLSMKHFTFLTHISSRYRVYLHPFYWTTWII</sequence>
<dbReference type="PANTHER" id="PTHR24171:SF8">
    <property type="entry name" value="BRCA1-ASSOCIATED RING DOMAIN PROTEIN 1"/>
    <property type="match status" value="1"/>
</dbReference>
<feature type="repeat" description="ANK" evidence="3">
    <location>
        <begin position="482"/>
        <end position="514"/>
    </location>
</feature>
<gene>
    <name evidence="7" type="ORF">RHIMIDRAFT_37027</name>
</gene>
<feature type="signal peptide" evidence="5">
    <location>
        <begin position="1"/>
        <end position="27"/>
    </location>
</feature>
<dbReference type="Gene3D" id="2.60.40.10">
    <property type="entry name" value="Immunoglobulins"/>
    <property type="match status" value="1"/>
</dbReference>
<protein>
    <recommendedName>
        <fullName evidence="6">IPT/TIG domain-containing protein</fullName>
    </recommendedName>
</protein>
<dbReference type="SUPFAM" id="SSF81296">
    <property type="entry name" value="E set domains"/>
    <property type="match status" value="1"/>
</dbReference>
<feature type="region of interest" description="Disordered" evidence="4">
    <location>
        <begin position="200"/>
        <end position="219"/>
    </location>
</feature>
<accession>A0A2G4SND6</accession>